<dbReference type="RefSeq" id="WP_080319767.1">
    <property type="nucleotide sequence ID" value="NZ_MTBC01000011.1"/>
</dbReference>
<protein>
    <submittedName>
        <fullName evidence="4">Phospholipase</fullName>
    </submittedName>
</protein>
<keyword evidence="1 2" id="KW-0732">Signal</keyword>
<dbReference type="Gene3D" id="3.40.50.1820">
    <property type="entry name" value="alpha/beta hydrolase"/>
    <property type="match status" value="1"/>
</dbReference>
<feature type="chain" id="PRO_5011985944" evidence="2">
    <location>
        <begin position="22"/>
        <end position="272"/>
    </location>
</feature>
<dbReference type="AlphaFoldDB" id="A0A1V6LP16"/>
<feature type="domain" description="Phospholipase/carboxylesterase/thioesterase" evidence="3">
    <location>
        <begin position="53"/>
        <end position="244"/>
    </location>
</feature>
<organism evidence="4 5">
    <name type="scientific">Croceivirga radicis</name>
    <dbReference type="NCBI Taxonomy" id="1929488"/>
    <lineage>
        <taxon>Bacteria</taxon>
        <taxon>Pseudomonadati</taxon>
        <taxon>Bacteroidota</taxon>
        <taxon>Flavobacteriia</taxon>
        <taxon>Flavobacteriales</taxon>
        <taxon>Flavobacteriaceae</taxon>
        <taxon>Croceivirga</taxon>
    </lineage>
</organism>
<name>A0A1V6LP16_9FLAO</name>
<feature type="signal peptide" evidence="2">
    <location>
        <begin position="1"/>
        <end position="21"/>
    </location>
</feature>
<dbReference type="PANTHER" id="PTHR43037">
    <property type="entry name" value="UNNAMED PRODUCT-RELATED"/>
    <property type="match status" value="1"/>
</dbReference>
<dbReference type="InterPro" id="IPR003140">
    <property type="entry name" value="PLipase/COase/thioEstase"/>
</dbReference>
<dbReference type="InterPro" id="IPR029058">
    <property type="entry name" value="AB_hydrolase_fold"/>
</dbReference>
<reference evidence="4 5" key="1">
    <citation type="submission" date="2016-12" db="EMBL/GenBank/DDBJ databases">
        <authorList>
            <person name="Song W.-J."/>
            <person name="Kurnit D.M."/>
        </authorList>
    </citation>
    <scope>NUCLEOTIDE SEQUENCE [LARGE SCALE GENOMIC DNA]</scope>
    <source>
        <strain evidence="4 5">HSG9</strain>
    </source>
</reference>
<keyword evidence="5" id="KW-1185">Reference proteome</keyword>
<evidence type="ECO:0000256" key="1">
    <source>
        <dbReference type="ARBA" id="ARBA00022729"/>
    </source>
</evidence>
<dbReference type="SUPFAM" id="SSF53474">
    <property type="entry name" value="alpha/beta-Hydrolases"/>
    <property type="match status" value="1"/>
</dbReference>
<evidence type="ECO:0000313" key="5">
    <source>
        <dbReference type="Proteomes" id="UP000191680"/>
    </source>
</evidence>
<dbReference type="Proteomes" id="UP000191680">
    <property type="component" value="Unassembled WGS sequence"/>
</dbReference>
<evidence type="ECO:0000259" key="3">
    <source>
        <dbReference type="Pfam" id="PF02230"/>
    </source>
</evidence>
<dbReference type="EMBL" id="MTBC01000011">
    <property type="protein sequence ID" value="OQD41716.1"/>
    <property type="molecule type" value="Genomic_DNA"/>
</dbReference>
<accession>A0A1V6LP16</accession>
<proteinExistence type="predicted"/>
<dbReference type="OrthoDB" id="9764953at2"/>
<gene>
    <name evidence="4" type="ORF">BUL40_14030</name>
</gene>
<evidence type="ECO:0000256" key="2">
    <source>
        <dbReference type="SAM" id="SignalP"/>
    </source>
</evidence>
<dbReference type="PANTHER" id="PTHR43037:SF1">
    <property type="entry name" value="BLL1128 PROTEIN"/>
    <property type="match status" value="1"/>
</dbReference>
<dbReference type="GO" id="GO:0016787">
    <property type="term" value="F:hydrolase activity"/>
    <property type="evidence" value="ECO:0007669"/>
    <property type="project" value="InterPro"/>
</dbReference>
<dbReference type="Pfam" id="PF02230">
    <property type="entry name" value="Abhydrolase_2"/>
    <property type="match status" value="1"/>
</dbReference>
<dbReference type="InterPro" id="IPR050955">
    <property type="entry name" value="Plant_Biomass_Hydrol_Est"/>
</dbReference>
<sequence length="272" mass="30633">MKSKKLILLIGLFILGQMALAQNQEKFSKEVFVQGADSLLFRQLLPKDFNPKKSYPLVLFLHGAGERGADNTKQLTHGAAVFATDRIQEQFPAIVLFPQCPTDDYWSQVTVDRSNYPVQLDFRYQEGPTQSMKMVLQLLDTYLQQEFVDKVQVYVMGLSMGGMGTFELIYRKPETFAAAIPICGAGDPKNVNTYAQTTPIWAFHGAQDNVVAPTQSLAMVNALLEAGAHPKFTLYDFANHNSWDPAFKEPDLLPWLFSKTKNQNTEKKTNEK</sequence>
<evidence type="ECO:0000313" key="4">
    <source>
        <dbReference type="EMBL" id="OQD41716.1"/>
    </source>
</evidence>
<comment type="caution">
    <text evidence="4">The sequence shown here is derived from an EMBL/GenBank/DDBJ whole genome shotgun (WGS) entry which is preliminary data.</text>
</comment>